<dbReference type="OrthoDB" id="17458at2759"/>
<dbReference type="AlphaFoldDB" id="A0A9W9YK18"/>
<dbReference type="PANTHER" id="PTHR23131:SF0">
    <property type="entry name" value="ENDORIBONUCLEASE LACTB2"/>
    <property type="match status" value="1"/>
</dbReference>
<dbReference type="SUPFAM" id="SSF56281">
    <property type="entry name" value="Metallo-hydrolase/oxidoreductase"/>
    <property type="match status" value="1"/>
</dbReference>
<dbReference type="Pfam" id="PF00753">
    <property type="entry name" value="Lactamase_B"/>
    <property type="match status" value="1"/>
</dbReference>
<evidence type="ECO:0000259" key="1">
    <source>
        <dbReference type="Pfam" id="PF00753"/>
    </source>
</evidence>
<dbReference type="GO" id="GO:0004521">
    <property type="term" value="F:RNA endonuclease activity"/>
    <property type="evidence" value="ECO:0007669"/>
    <property type="project" value="TreeGrafter"/>
</dbReference>
<feature type="domain" description="Metallo-beta-lactamase" evidence="1">
    <location>
        <begin position="46"/>
        <end position="121"/>
    </location>
</feature>
<dbReference type="GO" id="GO:0003727">
    <property type="term" value="F:single-stranded RNA binding"/>
    <property type="evidence" value="ECO:0007669"/>
    <property type="project" value="TreeGrafter"/>
</dbReference>
<dbReference type="InterPro" id="IPR036866">
    <property type="entry name" value="RibonucZ/Hydroxyglut_hydro"/>
</dbReference>
<dbReference type="InterPro" id="IPR001279">
    <property type="entry name" value="Metallo-B-lactamas"/>
</dbReference>
<proteinExistence type="predicted"/>
<keyword evidence="3" id="KW-1185">Reference proteome</keyword>
<dbReference type="EMBL" id="MU827352">
    <property type="protein sequence ID" value="KAJ7351865.1"/>
    <property type="molecule type" value="Genomic_DNA"/>
</dbReference>
<gene>
    <name evidence="2" type="primary">LACTB2_2</name>
    <name evidence="2" type="ORF">OS493_034962</name>
</gene>
<evidence type="ECO:0000313" key="2">
    <source>
        <dbReference type="EMBL" id="KAJ7351865.1"/>
    </source>
</evidence>
<organism evidence="2 3">
    <name type="scientific">Desmophyllum pertusum</name>
    <dbReference type="NCBI Taxonomy" id="174260"/>
    <lineage>
        <taxon>Eukaryota</taxon>
        <taxon>Metazoa</taxon>
        <taxon>Cnidaria</taxon>
        <taxon>Anthozoa</taxon>
        <taxon>Hexacorallia</taxon>
        <taxon>Scleractinia</taxon>
        <taxon>Caryophylliina</taxon>
        <taxon>Caryophylliidae</taxon>
        <taxon>Desmophyllum</taxon>
    </lineage>
</organism>
<name>A0A9W9YK18_9CNID</name>
<comment type="caution">
    <text evidence="2">The sequence shown here is derived from an EMBL/GenBank/DDBJ whole genome shotgun (WGS) entry which is preliminary data.</text>
</comment>
<evidence type="ECO:0000313" key="3">
    <source>
        <dbReference type="Proteomes" id="UP001163046"/>
    </source>
</evidence>
<protein>
    <submittedName>
        <fullName evidence="2">Beta-lactamase-like protein 2</fullName>
    </submittedName>
</protein>
<dbReference type="PANTHER" id="PTHR23131">
    <property type="entry name" value="ENDORIBONUCLEASE LACTB2"/>
    <property type="match status" value="1"/>
</dbReference>
<accession>A0A9W9YK18</accession>
<dbReference type="InterPro" id="IPR050662">
    <property type="entry name" value="Sec-metab_biosynth-thioest"/>
</dbReference>
<dbReference type="GO" id="GO:0005759">
    <property type="term" value="C:mitochondrial matrix"/>
    <property type="evidence" value="ECO:0007669"/>
    <property type="project" value="TreeGrafter"/>
</dbReference>
<reference evidence="2" key="1">
    <citation type="submission" date="2023-01" db="EMBL/GenBank/DDBJ databases">
        <title>Genome assembly of the deep-sea coral Lophelia pertusa.</title>
        <authorList>
            <person name="Herrera S."/>
            <person name="Cordes E."/>
        </authorList>
    </citation>
    <scope>NUCLEOTIDE SEQUENCE</scope>
    <source>
        <strain evidence="2">USNM1676648</strain>
        <tissue evidence="2">Polyp</tissue>
    </source>
</reference>
<sequence>MNALVTCCIATKLKLRAICHLKISKLPQEGVAEEISGNTGNKYSYLKDGDKIVTEGATLKVFHTPGHTTDHMILYLEEENAVFSGDCILGQGTAVFEDLFTYMKSLEVILNLSPHLIYPGHGPAVEEAVTKIKEYIEHRNTREKQILEGIGRRP</sequence>
<dbReference type="Gene3D" id="3.60.15.10">
    <property type="entry name" value="Ribonuclease Z/Hydroxyacylglutathione hydrolase-like"/>
    <property type="match status" value="1"/>
</dbReference>
<dbReference type="Proteomes" id="UP001163046">
    <property type="component" value="Unassembled WGS sequence"/>
</dbReference>